<sequence length="402" mass="45453">MRKLIFPVILAALFSLNGCKSANKNEQRAVDSLAVANSDTAITPTEHWSAERANAWYAQEPFLVGSNYMPATAINELEMFQADSFDPKTIDKELALAEGIGMNTMRVFLHDLLWQDSTGFTKRLDQFLTICNKHKIRPMLVLFDSCWDPAPKLGKQHAPTPGIHNSGWVQSPGAAALKDTTQYPRLETYVKGVVGAFRNDKRILAWDMWNEPDNTNANSYGKNHLKTELPEDQKKALIRKLLPQVFQWARVAGATQPLTSGVWIYRTPADWQNPAKWSPMEKIQFEDSDIITFHQYSKASDLEKVIPALRTLGRPLICTEYMARGVDSKFQTHLPIAKKEKVGMINWGFVAGKTQTFLPWDSWQKPYVNGREPAIWFHEVFKQDGTPVDSAEITSIKQATGK</sequence>
<dbReference type="Pfam" id="PF00150">
    <property type="entry name" value="Cellulase"/>
    <property type="match status" value="1"/>
</dbReference>
<evidence type="ECO:0000259" key="4">
    <source>
        <dbReference type="Pfam" id="PF00150"/>
    </source>
</evidence>
<dbReference type="STRING" id="662367.SAMN05216167_10242"/>
<feature type="domain" description="Glycoside hydrolase family 5" evidence="4">
    <location>
        <begin position="99"/>
        <end position="347"/>
    </location>
</feature>
<gene>
    <name evidence="5" type="ORF">SAMN05216167_10242</name>
</gene>
<dbReference type="OrthoDB" id="9774262at2"/>
<accession>A0A1I1L090</accession>
<organism evidence="5 6">
    <name type="scientific">Spirosoma endophyticum</name>
    <dbReference type="NCBI Taxonomy" id="662367"/>
    <lineage>
        <taxon>Bacteria</taxon>
        <taxon>Pseudomonadati</taxon>
        <taxon>Bacteroidota</taxon>
        <taxon>Cytophagia</taxon>
        <taxon>Cytophagales</taxon>
        <taxon>Cytophagaceae</taxon>
        <taxon>Spirosoma</taxon>
    </lineage>
</organism>
<protein>
    <submittedName>
        <fullName evidence="5">Cellulase (Glycosyl hydrolase family 5)</fullName>
    </submittedName>
</protein>
<evidence type="ECO:0000256" key="1">
    <source>
        <dbReference type="ARBA" id="ARBA00022801"/>
    </source>
</evidence>
<evidence type="ECO:0000256" key="2">
    <source>
        <dbReference type="ARBA" id="ARBA00023295"/>
    </source>
</evidence>
<keyword evidence="2 3" id="KW-0326">Glycosidase</keyword>
<dbReference type="GO" id="GO:0000272">
    <property type="term" value="P:polysaccharide catabolic process"/>
    <property type="evidence" value="ECO:0007669"/>
    <property type="project" value="InterPro"/>
</dbReference>
<evidence type="ECO:0000256" key="3">
    <source>
        <dbReference type="RuleBase" id="RU361153"/>
    </source>
</evidence>
<name>A0A1I1L090_9BACT</name>
<keyword evidence="1 3" id="KW-0378">Hydrolase</keyword>
<dbReference type="EMBL" id="FOLQ01000002">
    <property type="protein sequence ID" value="SFC63823.1"/>
    <property type="molecule type" value="Genomic_DNA"/>
</dbReference>
<dbReference type="Proteomes" id="UP000198598">
    <property type="component" value="Unassembled WGS sequence"/>
</dbReference>
<dbReference type="InterPro" id="IPR017853">
    <property type="entry name" value="GH"/>
</dbReference>
<dbReference type="RefSeq" id="WP_093823751.1">
    <property type="nucleotide sequence ID" value="NZ_FOLQ01000002.1"/>
</dbReference>
<comment type="similarity">
    <text evidence="3">Belongs to the glycosyl hydrolase 5 (cellulase A) family.</text>
</comment>
<keyword evidence="6" id="KW-1185">Reference proteome</keyword>
<dbReference type="Gene3D" id="3.20.20.80">
    <property type="entry name" value="Glycosidases"/>
    <property type="match status" value="1"/>
</dbReference>
<proteinExistence type="inferred from homology"/>
<dbReference type="InterPro" id="IPR001547">
    <property type="entry name" value="Glyco_hydro_5"/>
</dbReference>
<evidence type="ECO:0000313" key="5">
    <source>
        <dbReference type="EMBL" id="SFC63823.1"/>
    </source>
</evidence>
<reference evidence="5 6" key="1">
    <citation type="submission" date="2016-10" db="EMBL/GenBank/DDBJ databases">
        <authorList>
            <person name="de Groot N.N."/>
        </authorList>
    </citation>
    <scope>NUCLEOTIDE SEQUENCE [LARGE SCALE GENOMIC DNA]</scope>
    <source>
        <strain evidence="5 6">DSM 26130</strain>
    </source>
</reference>
<dbReference type="SUPFAM" id="SSF51445">
    <property type="entry name" value="(Trans)glycosidases"/>
    <property type="match status" value="1"/>
</dbReference>
<dbReference type="AlphaFoldDB" id="A0A1I1L090"/>
<dbReference type="GO" id="GO:0004553">
    <property type="term" value="F:hydrolase activity, hydrolyzing O-glycosyl compounds"/>
    <property type="evidence" value="ECO:0007669"/>
    <property type="project" value="InterPro"/>
</dbReference>
<evidence type="ECO:0000313" key="6">
    <source>
        <dbReference type="Proteomes" id="UP000198598"/>
    </source>
</evidence>